<sequence length="170" mass="17613">MSADSRDAGPSDGDPTDQSARAIAAAEELGLAYSVTRHGRVRSLEEAAAARGIEPRALVKTLVVRVSDGDYRFVMVPGDREFSWPRLRTLLGVNRVSMPDAGTAKAVTGYERGTITPLGSTTPWPVVMDVEITGPISIGGGGHGVGITVDADALAEAVGATRAEISEAPA</sequence>
<evidence type="ECO:0000313" key="2">
    <source>
        <dbReference type="EMBL" id="KAA1424625.1"/>
    </source>
</evidence>
<dbReference type="RefSeq" id="WP_149767599.1">
    <property type="nucleotide sequence ID" value="NZ_VDFQ02000001.1"/>
</dbReference>
<dbReference type="GO" id="GO:0002161">
    <property type="term" value="F:aminoacyl-tRNA deacylase activity"/>
    <property type="evidence" value="ECO:0007669"/>
    <property type="project" value="InterPro"/>
</dbReference>
<gene>
    <name evidence="2" type="ORF">FE697_001475</name>
</gene>
<accession>A0A5Q6S2M0</accession>
<protein>
    <recommendedName>
        <fullName evidence="1">YbaK/aminoacyl-tRNA synthetase-associated domain-containing protein</fullName>
    </recommendedName>
</protein>
<dbReference type="Proteomes" id="UP000307768">
    <property type="component" value="Unassembled WGS sequence"/>
</dbReference>
<dbReference type="PANTHER" id="PTHR30411:SF1">
    <property type="entry name" value="CYTOPLASMIC PROTEIN"/>
    <property type="match status" value="1"/>
</dbReference>
<name>A0A5Q6S2M0_9ACTN</name>
<proteinExistence type="predicted"/>
<feature type="domain" description="YbaK/aminoacyl-tRNA synthetase-associated" evidence="1">
    <location>
        <begin position="39"/>
        <end position="145"/>
    </location>
</feature>
<dbReference type="EMBL" id="VDFQ02000001">
    <property type="protein sequence ID" value="KAA1424625.1"/>
    <property type="molecule type" value="Genomic_DNA"/>
</dbReference>
<dbReference type="Pfam" id="PF04073">
    <property type="entry name" value="tRNA_edit"/>
    <property type="match status" value="1"/>
</dbReference>
<dbReference type="AlphaFoldDB" id="A0A5Q6S2M0"/>
<reference evidence="2 3" key="1">
    <citation type="submission" date="2019-09" db="EMBL/GenBank/DDBJ databases">
        <title>Mumia zhuanghuii sp. nov. isolated from the intestinal contents of plateau pika (Ochotona curzoniae) in the Qinghai-Tibet plateau of China.</title>
        <authorList>
            <person name="Tian Z."/>
        </authorList>
    </citation>
    <scope>NUCLEOTIDE SEQUENCE [LARGE SCALE GENOMIC DNA]</scope>
    <source>
        <strain evidence="3">350</strain>
    </source>
</reference>
<dbReference type="InterPro" id="IPR036754">
    <property type="entry name" value="YbaK/aa-tRNA-synt-asso_dom_sf"/>
</dbReference>
<dbReference type="InterPro" id="IPR007214">
    <property type="entry name" value="YbaK/aa-tRNA-synth-assoc-dom"/>
</dbReference>
<dbReference type="SUPFAM" id="SSF55826">
    <property type="entry name" value="YbaK/ProRS associated domain"/>
    <property type="match status" value="1"/>
</dbReference>
<evidence type="ECO:0000313" key="3">
    <source>
        <dbReference type="Proteomes" id="UP000307768"/>
    </source>
</evidence>
<dbReference type="CDD" id="cd04332">
    <property type="entry name" value="YbaK_like"/>
    <property type="match status" value="1"/>
</dbReference>
<dbReference type="Gene3D" id="3.90.960.10">
    <property type="entry name" value="YbaK/aminoacyl-tRNA synthetase-associated domain"/>
    <property type="match status" value="1"/>
</dbReference>
<organism evidence="2 3">
    <name type="scientific">Mumia zhuanghuii</name>
    <dbReference type="NCBI Taxonomy" id="2585211"/>
    <lineage>
        <taxon>Bacteria</taxon>
        <taxon>Bacillati</taxon>
        <taxon>Actinomycetota</taxon>
        <taxon>Actinomycetes</taxon>
        <taxon>Propionibacteriales</taxon>
        <taxon>Nocardioidaceae</taxon>
        <taxon>Mumia</taxon>
    </lineage>
</organism>
<evidence type="ECO:0000259" key="1">
    <source>
        <dbReference type="Pfam" id="PF04073"/>
    </source>
</evidence>
<dbReference type="OrthoDB" id="9796920at2"/>
<comment type="caution">
    <text evidence="2">The sequence shown here is derived from an EMBL/GenBank/DDBJ whole genome shotgun (WGS) entry which is preliminary data.</text>
</comment>
<dbReference type="PANTHER" id="PTHR30411">
    <property type="entry name" value="CYTOPLASMIC PROTEIN"/>
    <property type="match status" value="1"/>
</dbReference>